<organism evidence="2 3">
    <name type="scientific">Bambusicola thoracicus</name>
    <name type="common">Chinese bamboo-partridge</name>
    <name type="synonym">Perdix thoracica</name>
    <dbReference type="NCBI Taxonomy" id="9083"/>
    <lineage>
        <taxon>Eukaryota</taxon>
        <taxon>Metazoa</taxon>
        <taxon>Chordata</taxon>
        <taxon>Craniata</taxon>
        <taxon>Vertebrata</taxon>
        <taxon>Euteleostomi</taxon>
        <taxon>Archelosauria</taxon>
        <taxon>Archosauria</taxon>
        <taxon>Dinosauria</taxon>
        <taxon>Saurischia</taxon>
        <taxon>Theropoda</taxon>
        <taxon>Coelurosauria</taxon>
        <taxon>Aves</taxon>
        <taxon>Neognathae</taxon>
        <taxon>Galloanserae</taxon>
        <taxon>Galliformes</taxon>
        <taxon>Phasianidae</taxon>
        <taxon>Perdicinae</taxon>
        <taxon>Bambusicola</taxon>
    </lineage>
</organism>
<dbReference type="EMBL" id="PPHD01071341">
    <property type="protein sequence ID" value="POI21277.1"/>
    <property type="molecule type" value="Genomic_DNA"/>
</dbReference>
<dbReference type="AlphaFoldDB" id="A0A2P4SAY3"/>
<feature type="region of interest" description="Disordered" evidence="1">
    <location>
        <begin position="1"/>
        <end position="34"/>
    </location>
</feature>
<proteinExistence type="predicted"/>
<dbReference type="Proteomes" id="UP000237246">
    <property type="component" value="Unassembled WGS sequence"/>
</dbReference>
<accession>A0A2P4SAY3</accession>
<feature type="compositionally biased region" description="Low complexity" evidence="1">
    <location>
        <begin position="1"/>
        <end position="12"/>
    </location>
</feature>
<protein>
    <submittedName>
        <fullName evidence="2">Uncharacterized protein</fullName>
    </submittedName>
</protein>
<evidence type="ECO:0000256" key="1">
    <source>
        <dbReference type="SAM" id="MobiDB-lite"/>
    </source>
</evidence>
<reference evidence="2 3" key="1">
    <citation type="submission" date="2018-01" db="EMBL/GenBank/DDBJ databases">
        <title>Comparison of the Chinese Bamboo Partridge and Red Junglefowl genome sequences highlights the importance of demography in genome evolution.</title>
        <authorList>
            <person name="Tiley G.P."/>
            <person name="Kimball R.T."/>
            <person name="Braun E.L."/>
            <person name="Burleigh J.G."/>
        </authorList>
    </citation>
    <scope>NUCLEOTIDE SEQUENCE [LARGE SCALE GENOMIC DNA]</scope>
    <source>
        <strain evidence="2">RTK389</strain>
        <tissue evidence="2">Blood</tissue>
    </source>
</reference>
<name>A0A2P4SAY3_BAMTH</name>
<comment type="caution">
    <text evidence="2">The sequence shown here is derived from an EMBL/GenBank/DDBJ whole genome shotgun (WGS) entry which is preliminary data.</text>
</comment>
<evidence type="ECO:0000313" key="2">
    <source>
        <dbReference type="EMBL" id="POI21277.1"/>
    </source>
</evidence>
<keyword evidence="3" id="KW-1185">Reference proteome</keyword>
<sequence>MWWWSGSSTERSSSPRKDSGWSWIARQTKPPGQSLGSAWTRMGTFTSFSPVTAGISPAFMGVREYLRTLRHHGDTTHVGWW</sequence>
<evidence type="ECO:0000313" key="3">
    <source>
        <dbReference type="Proteomes" id="UP000237246"/>
    </source>
</evidence>
<gene>
    <name evidence="2" type="ORF">CIB84_014976</name>
</gene>